<sequence length="542" mass="60559">MGGMKDEAKRITIPPLFPRVHMNDTGRGGLSQPFDGKSMSLYKRSTLPSPTSNKISDSPSIFSLSLPPPPNNTHLTDRPEKNQFSPICNTSPATKFEGKINKKVMNYPSLRGSSVTNTKPSPIKQNEYHFKNLTNLDPLKVPVVRRSEKDPQANTDLSLQFCTINSSKAVGEAAGSKTAMNNLRIQENRLPGCLENENQNRSLNMMKSQLYRRRAIDVFNDETQKKPKTLPPGEQDVSDCSAIESLSGMSASSNDVARVIGDKRFWKMRTYMINQQKIFTAQVFELHRLIMVQKMIAKSPNLVLESKLNGGKRGTMRPSHLLEMAASKVKKPNTENQKPVIITEDYPEHMKPKLPLLPSLGKDLVTPIWPQQLLPPPGNQWLVPVMSPSEGLVYKPYAGPCPPPSSAFMVPMYGQDSLETAFRFPVSSQFSHSYFPPRTTALDQTNPFGQFQRWSSTSSHMTQAIPFSLKKSQESNDSEVHGSTASSPPEKHKFDVLPLFPTEPTHHAIKAIPHNPTSASESAARIFRSIQEERRETDHMIS</sequence>
<comment type="caution">
    <text evidence="2">The sequence shown here is derived from an EMBL/GenBank/DDBJ whole genome shotgun (WGS) entry which is preliminary data.</text>
</comment>
<feature type="compositionally biased region" description="Basic and acidic residues" evidence="1">
    <location>
        <begin position="1"/>
        <end position="10"/>
    </location>
</feature>
<proteinExistence type="predicted"/>
<reference evidence="2" key="1">
    <citation type="submission" date="2020-01" db="EMBL/GenBank/DDBJ databases">
        <authorList>
            <person name="Mishra B."/>
        </authorList>
    </citation>
    <scope>NUCLEOTIDE SEQUENCE [LARGE SCALE GENOMIC DNA]</scope>
</reference>
<keyword evidence="3" id="KW-1185">Reference proteome</keyword>
<dbReference type="PANTHER" id="PTHR34281">
    <property type="entry name" value="PROTEIN EARLY FLOWERING 3"/>
    <property type="match status" value="1"/>
</dbReference>
<feature type="region of interest" description="Disordered" evidence="1">
    <location>
        <begin position="469"/>
        <end position="493"/>
    </location>
</feature>
<feature type="compositionally biased region" description="Basic and acidic residues" evidence="1">
    <location>
        <begin position="471"/>
        <end position="480"/>
    </location>
</feature>
<dbReference type="OrthoDB" id="1939092at2759"/>
<dbReference type="AlphaFoldDB" id="A0A6D2JPG7"/>
<evidence type="ECO:0008006" key="4">
    <source>
        <dbReference type="Google" id="ProtNLM"/>
    </source>
</evidence>
<feature type="region of interest" description="Disordered" evidence="1">
    <location>
        <begin position="70"/>
        <end position="90"/>
    </location>
</feature>
<feature type="region of interest" description="Disordered" evidence="1">
    <location>
        <begin position="1"/>
        <end position="37"/>
    </location>
</feature>
<dbReference type="Proteomes" id="UP000467841">
    <property type="component" value="Unassembled WGS sequence"/>
</dbReference>
<dbReference type="GO" id="GO:2000028">
    <property type="term" value="P:regulation of photoperiodism, flowering"/>
    <property type="evidence" value="ECO:0007669"/>
    <property type="project" value="InterPro"/>
</dbReference>
<protein>
    <recommendedName>
        <fullName evidence="4">EARLY FLOWERING 3</fullName>
    </recommendedName>
</protein>
<accession>A0A6D2JPG7</accession>
<name>A0A6D2JPG7_9BRAS</name>
<evidence type="ECO:0000256" key="1">
    <source>
        <dbReference type="SAM" id="MobiDB-lite"/>
    </source>
</evidence>
<evidence type="ECO:0000313" key="3">
    <source>
        <dbReference type="Proteomes" id="UP000467841"/>
    </source>
</evidence>
<dbReference type="EMBL" id="CACVBM020001330">
    <property type="protein sequence ID" value="CAA7045848.1"/>
    <property type="molecule type" value="Genomic_DNA"/>
</dbReference>
<evidence type="ECO:0000313" key="2">
    <source>
        <dbReference type="EMBL" id="CAA7045848.1"/>
    </source>
</evidence>
<organism evidence="2 3">
    <name type="scientific">Microthlaspi erraticum</name>
    <dbReference type="NCBI Taxonomy" id="1685480"/>
    <lineage>
        <taxon>Eukaryota</taxon>
        <taxon>Viridiplantae</taxon>
        <taxon>Streptophyta</taxon>
        <taxon>Embryophyta</taxon>
        <taxon>Tracheophyta</taxon>
        <taxon>Spermatophyta</taxon>
        <taxon>Magnoliopsida</taxon>
        <taxon>eudicotyledons</taxon>
        <taxon>Gunneridae</taxon>
        <taxon>Pentapetalae</taxon>
        <taxon>rosids</taxon>
        <taxon>malvids</taxon>
        <taxon>Brassicales</taxon>
        <taxon>Brassicaceae</taxon>
        <taxon>Coluteocarpeae</taxon>
        <taxon>Microthlaspi</taxon>
    </lineage>
</organism>
<gene>
    <name evidence="2" type="ORF">MERR_LOCUS33083</name>
</gene>
<dbReference type="InterPro" id="IPR039319">
    <property type="entry name" value="ELF3-like"/>
</dbReference>
<dbReference type="PANTHER" id="PTHR34281:SF21">
    <property type="entry name" value="EARLY FLOWERING PROTEIN"/>
    <property type="match status" value="1"/>
</dbReference>